<gene>
    <name evidence="2" type="ORF">GFC01_01995</name>
</gene>
<evidence type="ECO:0000256" key="1">
    <source>
        <dbReference type="SAM" id="MobiDB-lite"/>
    </source>
</evidence>
<sequence length="466" mass="51330">MKVKSCAGIDYELNDFVIIELRGGEPEIVFQERLAFMDTVKRVADRFKMPRNLLPVTALPGRETMLKSLRLPEKLREKDIPESVQWQFKDIEEDMSVRHCVTGRNVFGSWLVIAAAVPQKQVSILANKVFRFGLNEKPVIDLRVLALWRGAKHFRPGNTDTAIIVLEETPFGARIVAGRDCLEFAREIAGDNIEFEIRRTITHYKQEFTDKADILVVGDDLPENAAAVGMALYPFTKPGVDFSPGGKRKITLSKTPVLPAKKNMLITAGAALVWLGLVTGPWAAGNWWSVRATTMEKEMIGLRPALAQSDAITNQTQTIQQWNAVLESFTPLPTTFELDDLRYAIPKECWLTALETMGQQVQAQAAPVQQGQSAQQSPPGQNNTQQNAATLPPAPAGFKIEGYSTSVSAIAAFRDNLSKLPWATNPKIVTVVTDNNLDAYKFTLSVGVKGGTVLSAVNQDTGNPVN</sequence>
<dbReference type="RefSeq" id="WP_152944969.1">
    <property type="nucleotide sequence ID" value="NZ_WHYR01000003.1"/>
</dbReference>
<evidence type="ECO:0000313" key="3">
    <source>
        <dbReference type="Proteomes" id="UP000441717"/>
    </source>
</evidence>
<comment type="caution">
    <text evidence="2">The sequence shown here is derived from an EMBL/GenBank/DDBJ whole genome shotgun (WGS) entry which is preliminary data.</text>
</comment>
<dbReference type="Proteomes" id="UP000441717">
    <property type="component" value="Unassembled WGS sequence"/>
</dbReference>
<dbReference type="EMBL" id="WHYR01000003">
    <property type="protein sequence ID" value="MQL51060.1"/>
    <property type="molecule type" value="Genomic_DNA"/>
</dbReference>
<keyword evidence="3" id="KW-1185">Reference proteome</keyword>
<protein>
    <recommendedName>
        <fullName evidence="4">Fimbrial assembly protein</fullName>
    </recommendedName>
</protein>
<evidence type="ECO:0000313" key="2">
    <source>
        <dbReference type="EMBL" id="MQL51060.1"/>
    </source>
</evidence>
<dbReference type="Pfam" id="PF05137">
    <property type="entry name" value="PilN"/>
    <property type="match status" value="1"/>
</dbReference>
<dbReference type="AlphaFoldDB" id="A0A6N7IM51"/>
<feature type="compositionally biased region" description="Low complexity" evidence="1">
    <location>
        <begin position="364"/>
        <end position="381"/>
    </location>
</feature>
<proteinExistence type="predicted"/>
<feature type="region of interest" description="Disordered" evidence="1">
    <location>
        <begin position="364"/>
        <end position="395"/>
    </location>
</feature>
<name>A0A6N7IM51_9FIRM</name>
<accession>A0A6N7IM51</accession>
<dbReference type="OrthoDB" id="10020808at2"/>
<evidence type="ECO:0008006" key="4">
    <source>
        <dbReference type="Google" id="ProtNLM"/>
    </source>
</evidence>
<organism evidence="2 3">
    <name type="scientific">Desulfofundulus thermobenzoicus</name>
    <dbReference type="NCBI Taxonomy" id="29376"/>
    <lineage>
        <taxon>Bacteria</taxon>
        <taxon>Bacillati</taxon>
        <taxon>Bacillota</taxon>
        <taxon>Clostridia</taxon>
        <taxon>Eubacteriales</taxon>
        <taxon>Peptococcaceae</taxon>
        <taxon>Desulfofundulus</taxon>
    </lineage>
</organism>
<reference evidence="2 3" key="1">
    <citation type="submission" date="2019-10" db="EMBL/GenBank/DDBJ databases">
        <title>Comparative genomics of sulfur disproportionating microorganisms.</title>
        <authorList>
            <person name="Ward L.M."/>
            <person name="Bertran E."/>
            <person name="Johnston D."/>
        </authorList>
    </citation>
    <scope>NUCLEOTIDE SEQUENCE [LARGE SCALE GENOMIC DNA]</scope>
    <source>
        <strain evidence="2 3">DSM 14055</strain>
    </source>
</reference>
<dbReference type="InterPro" id="IPR007813">
    <property type="entry name" value="PilN"/>
</dbReference>